<dbReference type="Proteomes" id="UP000813444">
    <property type="component" value="Unassembled WGS sequence"/>
</dbReference>
<sequence>MTDGVAALPQSGSGRFGPPGRFGRFSGRNSGSITLNRDLLQLASSLTGQEPGTEGIRPGQAESATDEQNFINFCKDKTLTNGMQIKDGSCNGIPMGRIPAVSNMISAIILSPKPGEVLQPNQPLEVRVQTKSLNTGNFVNPTTNYYTAPQNLDSNGNIIGHCHVTIQDIGSYEATTPPDPAVFAQFKGIDDVGNGQGLLSATFQEGLKPGVYRVCTMIAAQNHQPVAMPIAQRGAQDDCLRFEVSG</sequence>
<protein>
    <submittedName>
        <fullName evidence="2">Uncharacterized protein</fullName>
    </submittedName>
</protein>
<dbReference type="AlphaFoldDB" id="A0A8K0SB87"/>
<dbReference type="EMBL" id="JAGPNK010000038">
    <property type="protein sequence ID" value="KAH7303179.1"/>
    <property type="molecule type" value="Genomic_DNA"/>
</dbReference>
<gene>
    <name evidence="2" type="ORF">B0I35DRAFT_365367</name>
</gene>
<proteinExistence type="predicted"/>
<dbReference type="PANTHER" id="PTHR34587:SF2">
    <property type="entry name" value="G-PROTEIN COUPLED RECEPTORS FAMILY 1 PROFILE DOMAIN-CONTAINING PROTEIN"/>
    <property type="match status" value="1"/>
</dbReference>
<keyword evidence="3" id="KW-1185">Reference proteome</keyword>
<evidence type="ECO:0000313" key="2">
    <source>
        <dbReference type="EMBL" id="KAH7303179.1"/>
    </source>
</evidence>
<evidence type="ECO:0000313" key="3">
    <source>
        <dbReference type="Proteomes" id="UP000813444"/>
    </source>
</evidence>
<organism evidence="2 3">
    <name type="scientific">Stachybotrys elegans</name>
    <dbReference type="NCBI Taxonomy" id="80388"/>
    <lineage>
        <taxon>Eukaryota</taxon>
        <taxon>Fungi</taxon>
        <taxon>Dikarya</taxon>
        <taxon>Ascomycota</taxon>
        <taxon>Pezizomycotina</taxon>
        <taxon>Sordariomycetes</taxon>
        <taxon>Hypocreomycetidae</taxon>
        <taxon>Hypocreales</taxon>
        <taxon>Stachybotryaceae</taxon>
        <taxon>Stachybotrys</taxon>
    </lineage>
</organism>
<feature type="compositionally biased region" description="Low complexity" evidence="1">
    <location>
        <begin position="11"/>
        <end position="28"/>
    </location>
</feature>
<dbReference type="PANTHER" id="PTHR34587">
    <property type="entry name" value="VWFA DOMAIN-CONTAINING PROTEIN"/>
    <property type="match status" value="1"/>
</dbReference>
<dbReference type="OrthoDB" id="2336871at2759"/>
<accession>A0A8K0SB87</accession>
<dbReference type="InterPro" id="IPR053216">
    <property type="entry name" value="Appressorial_penetr-assoc"/>
</dbReference>
<comment type="caution">
    <text evidence="2">The sequence shown here is derived from an EMBL/GenBank/DDBJ whole genome shotgun (WGS) entry which is preliminary data.</text>
</comment>
<reference evidence="2" key="1">
    <citation type="journal article" date="2021" name="Nat. Commun.">
        <title>Genetic determinants of endophytism in the Arabidopsis root mycobiome.</title>
        <authorList>
            <person name="Mesny F."/>
            <person name="Miyauchi S."/>
            <person name="Thiergart T."/>
            <person name="Pickel B."/>
            <person name="Atanasova L."/>
            <person name="Karlsson M."/>
            <person name="Huettel B."/>
            <person name="Barry K.W."/>
            <person name="Haridas S."/>
            <person name="Chen C."/>
            <person name="Bauer D."/>
            <person name="Andreopoulos W."/>
            <person name="Pangilinan J."/>
            <person name="LaButti K."/>
            <person name="Riley R."/>
            <person name="Lipzen A."/>
            <person name="Clum A."/>
            <person name="Drula E."/>
            <person name="Henrissat B."/>
            <person name="Kohler A."/>
            <person name="Grigoriev I.V."/>
            <person name="Martin F.M."/>
            <person name="Hacquard S."/>
        </authorList>
    </citation>
    <scope>NUCLEOTIDE SEQUENCE</scope>
    <source>
        <strain evidence="2">MPI-CAGE-CH-0235</strain>
    </source>
</reference>
<feature type="non-terminal residue" evidence="2">
    <location>
        <position position="246"/>
    </location>
</feature>
<evidence type="ECO:0000256" key="1">
    <source>
        <dbReference type="SAM" id="MobiDB-lite"/>
    </source>
</evidence>
<name>A0A8K0SB87_9HYPO</name>
<feature type="region of interest" description="Disordered" evidence="1">
    <location>
        <begin position="1"/>
        <end position="28"/>
    </location>
</feature>